<proteinExistence type="predicted"/>
<evidence type="ECO:0000256" key="1">
    <source>
        <dbReference type="SAM" id="MobiDB-lite"/>
    </source>
</evidence>
<comment type="caution">
    <text evidence="2">The sequence shown here is derived from an EMBL/GenBank/DDBJ whole genome shotgun (WGS) entry which is preliminary data.</text>
</comment>
<dbReference type="EMBL" id="JAUTDP010000005">
    <property type="protein sequence ID" value="KAK3398918.1"/>
    <property type="molecule type" value="Genomic_DNA"/>
</dbReference>
<dbReference type="Proteomes" id="UP001281003">
    <property type="component" value="Unassembled WGS sequence"/>
</dbReference>
<accession>A0AAE0UCD4</accession>
<name>A0AAE0UCD4_SORBR</name>
<dbReference type="AlphaFoldDB" id="A0AAE0UCD4"/>
<keyword evidence="3" id="KW-1185">Reference proteome</keyword>
<gene>
    <name evidence="2" type="ORF">B0T20DRAFT_184744</name>
</gene>
<reference evidence="2" key="2">
    <citation type="submission" date="2023-07" db="EMBL/GenBank/DDBJ databases">
        <authorList>
            <consortium name="Lawrence Berkeley National Laboratory"/>
            <person name="Haridas S."/>
            <person name="Hensen N."/>
            <person name="Bonometti L."/>
            <person name="Westerberg I."/>
            <person name="Brannstrom I.O."/>
            <person name="Guillou S."/>
            <person name="Cros-Aarteil S."/>
            <person name="Calhoun S."/>
            <person name="Kuo A."/>
            <person name="Mondo S."/>
            <person name="Pangilinan J."/>
            <person name="Riley R."/>
            <person name="LaButti K."/>
            <person name="Andreopoulos B."/>
            <person name="Lipzen A."/>
            <person name="Chen C."/>
            <person name="Yanf M."/>
            <person name="Daum C."/>
            <person name="Ng V."/>
            <person name="Clum A."/>
            <person name="Steindorff A."/>
            <person name="Ohm R."/>
            <person name="Martin F."/>
            <person name="Silar P."/>
            <person name="Natvig D."/>
            <person name="Lalanne C."/>
            <person name="Gautier V."/>
            <person name="Ament-velasquez S.L."/>
            <person name="Kruys A."/>
            <person name="Hutchinson M.I."/>
            <person name="Powell A.J."/>
            <person name="Barry K."/>
            <person name="Miller A.N."/>
            <person name="Grigoriev I.V."/>
            <person name="Debuchy R."/>
            <person name="Gladieux P."/>
            <person name="Thoren M.H."/>
            <person name="Johannesson H."/>
        </authorList>
    </citation>
    <scope>NUCLEOTIDE SEQUENCE</scope>
    <source>
        <strain evidence="2">FGSC 1904</strain>
    </source>
</reference>
<sequence length="229" mass="25235">MYNVGQVCGILFQNIFPRKPGNFGRAESSTTTHRDVLDYTYSPLLSTSGSHGEQRKGRPPRLLRSTTSMCGDPFVPGPSPYRGLVGQPAKAVKRFPRTYCAGNGLSAFSPAAALHHDMQIIKDRDFPSFFVELVATAPQNLCAPPVLLPRSFLQTGLALFCLPVVPSGSYTYSGNSPFPLHLYLPSRVWSFDLFLAFRPPTCPRVLFFFFSCQGTSVFISGPHTVIRPQ</sequence>
<protein>
    <submittedName>
        <fullName evidence="2">Uncharacterized protein</fullName>
    </submittedName>
</protein>
<organism evidence="2 3">
    <name type="scientific">Sordaria brevicollis</name>
    <dbReference type="NCBI Taxonomy" id="83679"/>
    <lineage>
        <taxon>Eukaryota</taxon>
        <taxon>Fungi</taxon>
        <taxon>Dikarya</taxon>
        <taxon>Ascomycota</taxon>
        <taxon>Pezizomycotina</taxon>
        <taxon>Sordariomycetes</taxon>
        <taxon>Sordariomycetidae</taxon>
        <taxon>Sordariales</taxon>
        <taxon>Sordariaceae</taxon>
        <taxon>Sordaria</taxon>
    </lineage>
</organism>
<evidence type="ECO:0000313" key="2">
    <source>
        <dbReference type="EMBL" id="KAK3398918.1"/>
    </source>
</evidence>
<feature type="region of interest" description="Disordered" evidence="1">
    <location>
        <begin position="44"/>
        <end position="63"/>
    </location>
</feature>
<reference evidence="2" key="1">
    <citation type="journal article" date="2023" name="Mol. Phylogenet. Evol.">
        <title>Genome-scale phylogeny and comparative genomics of the fungal order Sordariales.</title>
        <authorList>
            <person name="Hensen N."/>
            <person name="Bonometti L."/>
            <person name="Westerberg I."/>
            <person name="Brannstrom I.O."/>
            <person name="Guillou S."/>
            <person name="Cros-Aarteil S."/>
            <person name="Calhoun S."/>
            <person name="Haridas S."/>
            <person name="Kuo A."/>
            <person name="Mondo S."/>
            <person name="Pangilinan J."/>
            <person name="Riley R."/>
            <person name="LaButti K."/>
            <person name="Andreopoulos B."/>
            <person name="Lipzen A."/>
            <person name="Chen C."/>
            <person name="Yan M."/>
            <person name="Daum C."/>
            <person name="Ng V."/>
            <person name="Clum A."/>
            <person name="Steindorff A."/>
            <person name="Ohm R.A."/>
            <person name="Martin F."/>
            <person name="Silar P."/>
            <person name="Natvig D.O."/>
            <person name="Lalanne C."/>
            <person name="Gautier V."/>
            <person name="Ament-Velasquez S.L."/>
            <person name="Kruys A."/>
            <person name="Hutchinson M.I."/>
            <person name="Powell A.J."/>
            <person name="Barry K."/>
            <person name="Miller A.N."/>
            <person name="Grigoriev I.V."/>
            <person name="Debuchy R."/>
            <person name="Gladieux P."/>
            <person name="Hiltunen Thoren M."/>
            <person name="Johannesson H."/>
        </authorList>
    </citation>
    <scope>NUCLEOTIDE SEQUENCE</scope>
    <source>
        <strain evidence="2">FGSC 1904</strain>
    </source>
</reference>
<evidence type="ECO:0000313" key="3">
    <source>
        <dbReference type="Proteomes" id="UP001281003"/>
    </source>
</evidence>